<comment type="caution">
    <text evidence="2">The sequence shown here is derived from an EMBL/GenBank/DDBJ whole genome shotgun (WGS) entry which is preliminary data.</text>
</comment>
<keyword evidence="1" id="KW-0732">Signal</keyword>
<dbReference type="Proteomes" id="UP001214854">
    <property type="component" value="Unassembled WGS sequence"/>
</dbReference>
<keyword evidence="3" id="KW-1185">Reference proteome</keyword>
<gene>
    <name evidence="2" type="ORF">PQU92_03375</name>
</gene>
<accession>A0ABT5HQN5</accession>
<protein>
    <submittedName>
        <fullName evidence="2">Uncharacterized protein</fullName>
    </submittedName>
</protein>
<organism evidence="2 3">
    <name type="scientific">Asticcacaulis aquaticus</name>
    <dbReference type="NCBI Taxonomy" id="2984212"/>
    <lineage>
        <taxon>Bacteria</taxon>
        <taxon>Pseudomonadati</taxon>
        <taxon>Pseudomonadota</taxon>
        <taxon>Alphaproteobacteria</taxon>
        <taxon>Caulobacterales</taxon>
        <taxon>Caulobacteraceae</taxon>
        <taxon>Asticcacaulis</taxon>
    </lineage>
</organism>
<feature type="signal peptide" evidence="1">
    <location>
        <begin position="1"/>
        <end position="21"/>
    </location>
</feature>
<evidence type="ECO:0000313" key="3">
    <source>
        <dbReference type="Proteomes" id="UP001214854"/>
    </source>
</evidence>
<name>A0ABT5HQN5_9CAUL</name>
<dbReference type="EMBL" id="JAQQKX010000002">
    <property type="protein sequence ID" value="MDC7682299.1"/>
    <property type="molecule type" value="Genomic_DNA"/>
</dbReference>
<reference evidence="2 3" key="1">
    <citation type="submission" date="2023-01" db="EMBL/GenBank/DDBJ databases">
        <title>Novel species of the genus Asticcacaulis isolated from rivers.</title>
        <authorList>
            <person name="Lu H."/>
        </authorList>
    </citation>
    <scope>NUCLEOTIDE SEQUENCE [LARGE SCALE GENOMIC DNA]</scope>
    <source>
        <strain evidence="2 3">BYS171W</strain>
    </source>
</reference>
<sequence>MRRIFALLLFVLSLAPTLALAEDQPKLSPKKDRAIIVFDVADADYIEWKVLAQRLEDDPEWAAIKATNPDKFKKRVDFFHWQYNQPNFYALSFYAEVDGRKKFSTIDGDAYFDSATGRRWLTGYVPVGEITLQTFMVQGAWHLILDAQTLKLHLSEGEVVYVGTLIPSADRATVFQAVKDGKMLRSPSIPQVLNGQSLKGFVPAKEEDERFAAATIFLKTLQPDLSVRPASVTLSSFVFKK</sequence>
<proteinExistence type="predicted"/>
<dbReference type="RefSeq" id="WP_272746807.1">
    <property type="nucleotide sequence ID" value="NZ_JAQQKX010000002.1"/>
</dbReference>
<evidence type="ECO:0000256" key="1">
    <source>
        <dbReference type="SAM" id="SignalP"/>
    </source>
</evidence>
<evidence type="ECO:0000313" key="2">
    <source>
        <dbReference type="EMBL" id="MDC7682299.1"/>
    </source>
</evidence>
<feature type="chain" id="PRO_5046193166" evidence="1">
    <location>
        <begin position="22"/>
        <end position="241"/>
    </location>
</feature>